<name>A0A1I7YVV6_9BILA</name>
<sequence>MSEVPAPPHPGRRSRQWTSSTDLPKHQLAADKKGAHYANSWVEPQTVDAIASNAHVSLFRRGRDMKWEEACGLLLEQHWQMTGGMERQNIATAKFGSKQYNQGS</sequence>
<accession>A0A1I7YVV6</accession>
<feature type="region of interest" description="Disordered" evidence="1">
    <location>
        <begin position="1"/>
        <end position="26"/>
    </location>
</feature>
<evidence type="ECO:0000313" key="2">
    <source>
        <dbReference type="Proteomes" id="UP000095287"/>
    </source>
</evidence>
<dbReference type="Proteomes" id="UP000095287">
    <property type="component" value="Unplaced"/>
</dbReference>
<organism evidence="2 3">
    <name type="scientific">Steinernema glaseri</name>
    <dbReference type="NCBI Taxonomy" id="37863"/>
    <lineage>
        <taxon>Eukaryota</taxon>
        <taxon>Metazoa</taxon>
        <taxon>Ecdysozoa</taxon>
        <taxon>Nematoda</taxon>
        <taxon>Chromadorea</taxon>
        <taxon>Rhabditida</taxon>
        <taxon>Tylenchina</taxon>
        <taxon>Panagrolaimomorpha</taxon>
        <taxon>Strongyloidoidea</taxon>
        <taxon>Steinernematidae</taxon>
        <taxon>Steinernema</taxon>
    </lineage>
</organism>
<evidence type="ECO:0000313" key="3">
    <source>
        <dbReference type="WBParaSite" id="L893_g20245.t1"/>
    </source>
</evidence>
<dbReference type="WBParaSite" id="L893_g20245.t1">
    <property type="protein sequence ID" value="L893_g20245.t1"/>
    <property type="gene ID" value="L893_g20245"/>
</dbReference>
<keyword evidence="2" id="KW-1185">Reference proteome</keyword>
<evidence type="ECO:0000256" key="1">
    <source>
        <dbReference type="SAM" id="MobiDB-lite"/>
    </source>
</evidence>
<dbReference type="AlphaFoldDB" id="A0A1I7YVV6"/>
<protein>
    <submittedName>
        <fullName evidence="3">FSA_C domain-containing protein</fullName>
    </submittedName>
</protein>
<proteinExistence type="predicted"/>
<reference evidence="3" key="1">
    <citation type="submission" date="2016-11" db="UniProtKB">
        <authorList>
            <consortium name="WormBaseParasite"/>
        </authorList>
    </citation>
    <scope>IDENTIFICATION</scope>
</reference>